<evidence type="ECO:0000313" key="4">
    <source>
        <dbReference type="EMBL" id="PVZ12800.1"/>
    </source>
</evidence>
<organism evidence="4 5">
    <name type="scientific">Porphyromonas loveana</name>
    <dbReference type="NCBI Taxonomy" id="1884669"/>
    <lineage>
        <taxon>Bacteria</taxon>
        <taxon>Pseudomonadati</taxon>
        <taxon>Bacteroidota</taxon>
        <taxon>Bacteroidia</taxon>
        <taxon>Bacteroidales</taxon>
        <taxon>Porphyromonadaceae</taxon>
        <taxon>Porphyromonas</taxon>
    </lineage>
</organism>
<dbReference type="Proteomes" id="UP000245462">
    <property type="component" value="Unassembled WGS sequence"/>
</dbReference>
<proteinExistence type="inferred from homology"/>
<dbReference type="SUPFAM" id="SSF101960">
    <property type="entry name" value="Stabilizer of iron transporter SufD"/>
    <property type="match status" value="1"/>
</dbReference>
<evidence type="ECO:0000259" key="2">
    <source>
        <dbReference type="Pfam" id="PF01458"/>
    </source>
</evidence>
<evidence type="ECO:0000256" key="1">
    <source>
        <dbReference type="ARBA" id="ARBA00043967"/>
    </source>
</evidence>
<reference evidence="4 5" key="1">
    <citation type="submission" date="2018-04" db="EMBL/GenBank/DDBJ databases">
        <title>Genomic Encyclopedia of Type Strains, Phase IV (KMG-IV): sequencing the most valuable type-strain genomes for metagenomic binning, comparative biology and taxonomic classification.</title>
        <authorList>
            <person name="Goeker M."/>
        </authorList>
    </citation>
    <scope>NUCLEOTIDE SEQUENCE [LARGE SCALE GENOMIC DNA]</scope>
    <source>
        <strain evidence="4 5">DSM 28520</strain>
    </source>
</reference>
<dbReference type="EMBL" id="QEKY01000004">
    <property type="protein sequence ID" value="PVZ12800.1"/>
    <property type="molecule type" value="Genomic_DNA"/>
</dbReference>
<dbReference type="NCBIfam" id="TIGR01981">
    <property type="entry name" value="sufD"/>
    <property type="match status" value="1"/>
</dbReference>
<dbReference type="Pfam" id="PF01458">
    <property type="entry name" value="SUFBD_core"/>
    <property type="match status" value="1"/>
</dbReference>
<keyword evidence="5" id="KW-1185">Reference proteome</keyword>
<evidence type="ECO:0000259" key="3">
    <source>
        <dbReference type="Pfam" id="PF19295"/>
    </source>
</evidence>
<comment type="similarity">
    <text evidence="1">Belongs to the iron-sulfur cluster assembly SufBD family.</text>
</comment>
<sequence length="449" mass="50559">MMIKTEEQYLQLFRENREAIDSHSPRVLNAKREAAFAAFESKGLPPYGSENYQRTDLSELFSRDYGVNLNRVNFPIKQKEAFRCTLPDLDTDLCYIVNDAYDSEWSQVSELPAGTFVGSLSDFALNYPDVAAQYYAQAATPDHDGIVAFNTMFAQDGFVIYLPDGVVLPNPIQLVQLLRADMEILATRRMLIILGKGAEASLLICEHTLDAHSFLTTEVVEIFAAADSRFALYDLEESSKTTHRIASVHVRQAANSNVIINSMTIHNGLTRNNYYCHLEGENADLTLGGMAIAESKQHVDNYSRIEHLVPNCQSNELFKYVLSKQAQGAFSGRIYVAKGAQKTAAYQNNRNLLLDDTARMYSKPQLEIYADDVKCSHGMTTGQLDDEALFYMRQRGIPMAEAKTMLSVAFTDDVVKLVHIEQLRDRLRDIIEHRFRGGCMRCGSCNICY</sequence>
<dbReference type="GO" id="GO:0016226">
    <property type="term" value="P:iron-sulfur cluster assembly"/>
    <property type="evidence" value="ECO:0007669"/>
    <property type="project" value="InterPro"/>
</dbReference>
<feature type="domain" description="SUF system FeS cluster assembly SufBD core" evidence="2">
    <location>
        <begin position="185"/>
        <end position="410"/>
    </location>
</feature>
<gene>
    <name evidence="4" type="ORF">C7382_104107</name>
</gene>
<dbReference type="InterPro" id="IPR045595">
    <property type="entry name" value="SufBD_N"/>
</dbReference>
<evidence type="ECO:0000313" key="5">
    <source>
        <dbReference type="Proteomes" id="UP000245462"/>
    </source>
</evidence>
<feature type="domain" description="SUF system FeS cluster assembly SufBD N-terminal" evidence="3">
    <location>
        <begin position="4"/>
        <end position="174"/>
    </location>
</feature>
<dbReference type="PANTHER" id="PTHR43575">
    <property type="entry name" value="PROTEIN ABCI7, CHLOROPLASTIC"/>
    <property type="match status" value="1"/>
</dbReference>
<dbReference type="AlphaFoldDB" id="A0A2U1FL98"/>
<name>A0A2U1FL98_9PORP</name>
<comment type="caution">
    <text evidence="4">The sequence shown here is derived from an EMBL/GenBank/DDBJ whole genome shotgun (WGS) entry which is preliminary data.</text>
</comment>
<protein>
    <submittedName>
        <fullName evidence="4">Fe-S cluster assembly protein SufD</fullName>
    </submittedName>
</protein>
<dbReference type="InterPro" id="IPR037284">
    <property type="entry name" value="SUF_FeS_clus_asmbl_SufBD_sf"/>
</dbReference>
<dbReference type="Pfam" id="PF19295">
    <property type="entry name" value="SufBD_N"/>
    <property type="match status" value="1"/>
</dbReference>
<dbReference type="PANTHER" id="PTHR43575:SF1">
    <property type="entry name" value="PROTEIN ABCI7, CHLOROPLASTIC"/>
    <property type="match status" value="1"/>
</dbReference>
<dbReference type="InterPro" id="IPR055346">
    <property type="entry name" value="Fe-S_cluster_assembly_SufBD"/>
</dbReference>
<dbReference type="InterPro" id="IPR011542">
    <property type="entry name" value="SUF_FeS_clus_asmbl_SufD"/>
</dbReference>
<accession>A0A2U1FL98</accession>
<dbReference type="InterPro" id="IPR000825">
    <property type="entry name" value="SUF_FeS_clus_asmbl_SufBD_core"/>
</dbReference>